<proteinExistence type="predicted"/>
<dbReference type="Proteomes" id="UP000277204">
    <property type="component" value="Unassembled WGS sequence"/>
</dbReference>
<protein>
    <submittedName>
        <fullName evidence="1">Uncharacterized protein</fullName>
    </submittedName>
</protein>
<evidence type="ECO:0000313" key="1">
    <source>
        <dbReference type="EMBL" id="VDP21006.1"/>
    </source>
</evidence>
<organism evidence="1 2">
    <name type="scientific">Schistosoma margrebowiei</name>
    <dbReference type="NCBI Taxonomy" id="48269"/>
    <lineage>
        <taxon>Eukaryota</taxon>
        <taxon>Metazoa</taxon>
        <taxon>Spiralia</taxon>
        <taxon>Lophotrochozoa</taxon>
        <taxon>Platyhelminthes</taxon>
        <taxon>Trematoda</taxon>
        <taxon>Digenea</taxon>
        <taxon>Strigeidida</taxon>
        <taxon>Schistosomatoidea</taxon>
        <taxon>Schistosomatidae</taxon>
        <taxon>Schistosoma</taxon>
    </lineage>
</organism>
<reference evidence="1 2" key="1">
    <citation type="submission" date="2018-11" db="EMBL/GenBank/DDBJ databases">
        <authorList>
            <consortium name="Pathogen Informatics"/>
        </authorList>
    </citation>
    <scope>NUCLEOTIDE SEQUENCE [LARGE SCALE GENOMIC DNA]</scope>
    <source>
        <strain evidence="1 2">Zambia</strain>
    </source>
</reference>
<sequence length="107" mass="12076">MNNQLNGTRHNTSTSLTMKRLTVWIEHYGNFFDTIVNLKKSSTSYDRLLCKVVHGVQLTNTCQAKTSVRQDCLLSRLLFVLVADWITKNSTPQGEARNTMGRLDATG</sequence>
<evidence type="ECO:0000313" key="2">
    <source>
        <dbReference type="Proteomes" id="UP000277204"/>
    </source>
</evidence>
<gene>
    <name evidence="1" type="ORF">SMRZ_LOCUS16444</name>
</gene>
<accession>A0A3P8FQ91</accession>
<keyword evidence="2" id="KW-1185">Reference proteome</keyword>
<name>A0A3P8FQ91_9TREM</name>
<dbReference type="AlphaFoldDB" id="A0A3P8FQ91"/>
<dbReference type="EMBL" id="UZAI01017143">
    <property type="protein sequence ID" value="VDP21006.1"/>
    <property type="molecule type" value="Genomic_DNA"/>
</dbReference>